<name>A0ABN6D1M0_9BURK</name>
<dbReference type="EMBL" id="AP024238">
    <property type="protein sequence ID" value="BCO25916.1"/>
    <property type="molecule type" value="Genomic_DNA"/>
</dbReference>
<protein>
    <submittedName>
        <fullName evidence="1">Uncharacterized protein</fullName>
    </submittedName>
</protein>
<sequence>MQKAEYPTAIGLAKCSQSQRLRAQPTNHQLDQITAKLVQPMPQRLQGLRGIATLLKLQ</sequence>
<evidence type="ECO:0000313" key="1">
    <source>
        <dbReference type="EMBL" id="BCO25916.1"/>
    </source>
</evidence>
<evidence type="ECO:0000313" key="2">
    <source>
        <dbReference type="Proteomes" id="UP000824366"/>
    </source>
</evidence>
<keyword evidence="2" id="KW-1185">Reference proteome</keyword>
<organism evidence="1 2">
    <name type="scientific">Rhodoferax lithotrophicus</name>
    <dbReference type="NCBI Taxonomy" id="2798804"/>
    <lineage>
        <taxon>Bacteria</taxon>
        <taxon>Pseudomonadati</taxon>
        <taxon>Pseudomonadota</taxon>
        <taxon>Betaproteobacteria</taxon>
        <taxon>Burkholderiales</taxon>
        <taxon>Comamonadaceae</taxon>
        <taxon>Rhodoferax</taxon>
    </lineage>
</organism>
<accession>A0ABN6D1M0</accession>
<proteinExistence type="predicted"/>
<dbReference type="Proteomes" id="UP000824366">
    <property type="component" value="Chromosome"/>
</dbReference>
<reference evidence="1 2" key="1">
    <citation type="journal article" date="2021" name="Microbiol. Spectr.">
        <title>A Single Bacterium Capable of Oxidation and Reduction of Iron at Circumneutral pH.</title>
        <authorList>
            <person name="Kato S."/>
            <person name="Ohkuma M."/>
        </authorList>
    </citation>
    <scope>NUCLEOTIDE SEQUENCE [LARGE SCALE GENOMIC DNA]</scope>
    <source>
        <strain evidence="1 2">MIZ03</strain>
    </source>
</reference>
<gene>
    <name evidence="1" type="ORF">MIZ03_0795</name>
</gene>